<dbReference type="RefSeq" id="WP_370720358.1">
    <property type="nucleotide sequence ID" value="NZ_JBGGTQ010000009.1"/>
</dbReference>
<evidence type="ECO:0000256" key="1">
    <source>
        <dbReference type="SAM" id="MobiDB-lite"/>
    </source>
</evidence>
<evidence type="ECO:0000313" key="3">
    <source>
        <dbReference type="EMBL" id="MEZ0494127.1"/>
    </source>
</evidence>
<dbReference type="Pfam" id="PF13088">
    <property type="entry name" value="BNR_2"/>
    <property type="match status" value="1"/>
</dbReference>
<dbReference type="PANTHER" id="PTHR43752">
    <property type="entry name" value="BNR/ASP-BOX REPEAT FAMILY PROTEIN"/>
    <property type="match status" value="1"/>
</dbReference>
<dbReference type="Proteomes" id="UP001566476">
    <property type="component" value="Unassembled WGS sequence"/>
</dbReference>
<organism evidence="3 4">
    <name type="scientific">Kineococcus mangrovi</name>
    <dbReference type="NCBI Taxonomy" id="1660183"/>
    <lineage>
        <taxon>Bacteria</taxon>
        <taxon>Bacillati</taxon>
        <taxon>Actinomycetota</taxon>
        <taxon>Actinomycetes</taxon>
        <taxon>Kineosporiales</taxon>
        <taxon>Kineosporiaceae</taxon>
        <taxon>Kineococcus</taxon>
    </lineage>
</organism>
<accession>A0ABV4IA78</accession>
<gene>
    <name evidence="3" type="ORF">AB2L28_17970</name>
</gene>
<comment type="caution">
    <text evidence="3">The sequence shown here is derived from an EMBL/GenBank/DDBJ whole genome shotgun (WGS) entry which is preliminary data.</text>
</comment>
<feature type="region of interest" description="Disordered" evidence="1">
    <location>
        <begin position="239"/>
        <end position="261"/>
    </location>
</feature>
<keyword evidence="4" id="KW-1185">Reference proteome</keyword>
<dbReference type="CDD" id="cd15482">
    <property type="entry name" value="Sialidase_non-viral"/>
    <property type="match status" value="1"/>
</dbReference>
<dbReference type="PANTHER" id="PTHR43752:SF2">
    <property type="entry name" value="BNR_ASP-BOX REPEAT FAMILY PROTEIN"/>
    <property type="match status" value="1"/>
</dbReference>
<dbReference type="SUPFAM" id="SSF50939">
    <property type="entry name" value="Sialidases"/>
    <property type="match status" value="1"/>
</dbReference>
<dbReference type="InterPro" id="IPR011040">
    <property type="entry name" value="Sialidase"/>
</dbReference>
<sequence>MSVREFLLPVVEDPSVTTLTGEGGVVSGFLPAPTVQCHAANLSVLPGGDLACVWFGGTQEGVADIDVWMSVLAPSAVEWAEPVRLSSDPERSEQNPVLWTTPAGEVWLLHTAQSAGNQDTAEVRRRVSTDGGRTFGPTRTFVPASAAGGVFVRQPPVVTPAGRWLLPVFRCPVAPGARWRGDEDDSVVLASDDEGRTWREVVVPASTGMVHMNVLVRPDSSLVAFYRSRWADAVHRSVSTDGGASWSAPEPTPLPNNNSSVQVSGDPAGGLVVAFNRIRATEDTPRRESLYDEIGDEGIVDQVVSPVATADGPRAVWGTPRAPMTLARSSDGGLTWDRSLDLEGGDGNCLTNDSRAGANHELSYPSVLVVGDTVHVAYTWHRRAIRYARLPLALLAAG</sequence>
<dbReference type="InterPro" id="IPR036278">
    <property type="entry name" value="Sialidase_sf"/>
</dbReference>
<dbReference type="Gene3D" id="2.120.10.10">
    <property type="match status" value="1"/>
</dbReference>
<evidence type="ECO:0000313" key="4">
    <source>
        <dbReference type="Proteomes" id="UP001566476"/>
    </source>
</evidence>
<feature type="domain" description="Sialidase" evidence="2">
    <location>
        <begin position="48"/>
        <end position="376"/>
    </location>
</feature>
<name>A0ABV4IA78_9ACTN</name>
<reference evidence="3 4" key="1">
    <citation type="submission" date="2024-07" db="EMBL/GenBank/DDBJ databases">
        <authorList>
            <person name="Thanompreechachai J."/>
            <person name="Duangmal K."/>
        </authorList>
    </citation>
    <scope>NUCLEOTIDE SEQUENCE [LARGE SCALE GENOMIC DNA]</scope>
    <source>
        <strain evidence="3 4">TBRC 1896</strain>
    </source>
</reference>
<protein>
    <submittedName>
        <fullName evidence="3">Exo-alpha-sialidase</fullName>
    </submittedName>
</protein>
<dbReference type="EMBL" id="JBGGTQ010000009">
    <property type="protein sequence ID" value="MEZ0494127.1"/>
    <property type="molecule type" value="Genomic_DNA"/>
</dbReference>
<evidence type="ECO:0000259" key="2">
    <source>
        <dbReference type="Pfam" id="PF13088"/>
    </source>
</evidence>
<proteinExistence type="predicted"/>